<accession>A0A084WGH6</accession>
<dbReference type="EMBL" id="ATLV01023571">
    <property type="status" value="NOT_ANNOTATED_CDS"/>
    <property type="molecule type" value="Genomic_DNA"/>
</dbReference>
<feature type="compositionally biased region" description="Basic and acidic residues" evidence="1">
    <location>
        <begin position="74"/>
        <end position="88"/>
    </location>
</feature>
<sequence length="88" mass="9714">MLRYVGSQLPHNGKAWFGRERLVADIITDGPMANDIGPACVIAPLYRNGLPNHGLPLPHPRTPDPNRTNISTNKHFDHPEGPRLCGKD</sequence>
<feature type="region of interest" description="Disordered" evidence="1">
    <location>
        <begin position="51"/>
        <end position="88"/>
    </location>
</feature>
<organism evidence="2">
    <name type="scientific">Anopheles sinensis</name>
    <name type="common">Mosquito</name>
    <dbReference type="NCBI Taxonomy" id="74873"/>
    <lineage>
        <taxon>Eukaryota</taxon>
        <taxon>Metazoa</taxon>
        <taxon>Ecdysozoa</taxon>
        <taxon>Arthropoda</taxon>
        <taxon>Hexapoda</taxon>
        <taxon>Insecta</taxon>
        <taxon>Pterygota</taxon>
        <taxon>Neoptera</taxon>
        <taxon>Endopterygota</taxon>
        <taxon>Diptera</taxon>
        <taxon>Nematocera</taxon>
        <taxon>Culicoidea</taxon>
        <taxon>Culicidae</taxon>
        <taxon>Anophelinae</taxon>
        <taxon>Anopheles</taxon>
    </lineage>
</organism>
<proteinExistence type="predicted"/>
<gene>
    <name evidence="2" type="ORF">ZHAS_00017437</name>
</gene>
<name>A0A084WGH6_ANOSI</name>
<evidence type="ECO:0000256" key="1">
    <source>
        <dbReference type="SAM" id="MobiDB-lite"/>
    </source>
</evidence>
<evidence type="ECO:0000313" key="3">
    <source>
        <dbReference type="EnsemblMetazoa" id="ASIC017437-PA"/>
    </source>
</evidence>
<reference evidence="3" key="2">
    <citation type="submission" date="2020-05" db="UniProtKB">
        <authorList>
            <consortium name="EnsemblMetazoa"/>
        </authorList>
    </citation>
    <scope>IDENTIFICATION</scope>
</reference>
<evidence type="ECO:0000313" key="2">
    <source>
        <dbReference type="EMBL" id="KFB49320.1"/>
    </source>
</evidence>
<dbReference type="Proteomes" id="UP000030765">
    <property type="component" value="Unassembled WGS sequence"/>
</dbReference>
<dbReference type="EMBL" id="KE525344">
    <property type="protein sequence ID" value="KFB49320.1"/>
    <property type="molecule type" value="Genomic_DNA"/>
</dbReference>
<protein>
    <submittedName>
        <fullName evidence="2 3">Uncharacterized protein</fullName>
    </submittedName>
</protein>
<keyword evidence="4" id="KW-1185">Reference proteome</keyword>
<dbReference type="VEuPathDB" id="VectorBase:ASIC017437"/>
<reference evidence="2 4" key="1">
    <citation type="journal article" date="2014" name="BMC Genomics">
        <title>Genome sequence of Anopheles sinensis provides insight into genetics basis of mosquito competence for malaria parasites.</title>
        <authorList>
            <person name="Zhou D."/>
            <person name="Zhang D."/>
            <person name="Ding G."/>
            <person name="Shi L."/>
            <person name="Hou Q."/>
            <person name="Ye Y."/>
            <person name="Xu Y."/>
            <person name="Zhou H."/>
            <person name="Xiong C."/>
            <person name="Li S."/>
            <person name="Yu J."/>
            <person name="Hong S."/>
            <person name="Yu X."/>
            <person name="Zou P."/>
            <person name="Chen C."/>
            <person name="Chang X."/>
            <person name="Wang W."/>
            <person name="Lv Y."/>
            <person name="Sun Y."/>
            <person name="Ma L."/>
            <person name="Shen B."/>
            <person name="Zhu C."/>
        </authorList>
    </citation>
    <scope>NUCLEOTIDE SEQUENCE [LARGE SCALE GENOMIC DNA]</scope>
</reference>
<evidence type="ECO:0000313" key="4">
    <source>
        <dbReference type="Proteomes" id="UP000030765"/>
    </source>
</evidence>
<dbReference type="AlphaFoldDB" id="A0A084WGH6"/>
<dbReference type="EnsemblMetazoa" id="ASIC017437-RA">
    <property type="protein sequence ID" value="ASIC017437-PA"/>
    <property type="gene ID" value="ASIC017437"/>
</dbReference>